<protein>
    <submittedName>
        <fullName evidence="2">Predicted protein</fullName>
    </submittedName>
</protein>
<dbReference type="OrthoDB" id="8951579at2759"/>
<dbReference type="AlphaFoldDB" id="D2VX67"/>
<dbReference type="InterPro" id="IPR046338">
    <property type="entry name" value="GAIN_dom_sf"/>
</dbReference>
<feature type="transmembrane region" description="Helical" evidence="1">
    <location>
        <begin position="1067"/>
        <end position="1091"/>
    </location>
</feature>
<dbReference type="Proteomes" id="UP000006671">
    <property type="component" value="Unassembled WGS sequence"/>
</dbReference>
<dbReference type="GeneID" id="8853953"/>
<feature type="transmembrane region" description="Helical" evidence="1">
    <location>
        <begin position="20"/>
        <end position="43"/>
    </location>
</feature>
<reference evidence="2 3" key="1">
    <citation type="journal article" date="2010" name="Cell">
        <title>The genome of Naegleria gruberi illuminates early eukaryotic versatility.</title>
        <authorList>
            <person name="Fritz-Laylin L.K."/>
            <person name="Prochnik S.E."/>
            <person name="Ginger M.L."/>
            <person name="Dacks J.B."/>
            <person name="Carpenter M.L."/>
            <person name="Field M.C."/>
            <person name="Kuo A."/>
            <person name="Paredez A."/>
            <person name="Chapman J."/>
            <person name="Pham J."/>
            <person name="Shu S."/>
            <person name="Neupane R."/>
            <person name="Cipriano M."/>
            <person name="Mancuso J."/>
            <person name="Tu H."/>
            <person name="Salamov A."/>
            <person name="Lindquist E."/>
            <person name="Shapiro H."/>
            <person name="Lucas S."/>
            <person name="Grigoriev I.V."/>
            <person name="Cande W.Z."/>
            <person name="Fulton C."/>
            <person name="Rokhsar D.S."/>
            <person name="Dawson S.C."/>
        </authorList>
    </citation>
    <scope>NUCLEOTIDE SEQUENCE [LARGE SCALE GENOMIC DNA]</scope>
    <source>
        <strain evidence="2 3">NEG-M</strain>
    </source>
</reference>
<gene>
    <name evidence="2" type="ORF">NAEGRDRAFT_73637</name>
</gene>
<dbReference type="KEGG" id="ngr:NAEGRDRAFT_73637"/>
<evidence type="ECO:0000256" key="1">
    <source>
        <dbReference type="SAM" id="Phobius"/>
    </source>
</evidence>
<keyword evidence="1" id="KW-0812">Transmembrane</keyword>
<dbReference type="EMBL" id="GG738906">
    <property type="protein sequence ID" value="EFC38624.1"/>
    <property type="molecule type" value="Genomic_DNA"/>
</dbReference>
<proteinExistence type="predicted"/>
<accession>D2VX67</accession>
<evidence type="ECO:0000313" key="2">
    <source>
        <dbReference type="EMBL" id="EFC38624.1"/>
    </source>
</evidence>
<name>D2VX67_NAEGR</name>
<organism evidence="3">
    <name type="scientific">Naegleria gruberi</name>
    <name type="common">Amoeba</name>
    <dbReference type="NCBI Taxonomy" id="5762"/>
    <lineage>
        <taxon>Eukaryota</taxon>
        <taxon>Discoba</taxon>
        <taxon>Heterolobosea</taxon>
        <taxon>Tetramitia</taxon>
        <taxon>Eutetramitia</taxon>
        <taxon>Vahlkampfiidae</taxon>
        <taxon>Naegleria</taxon>
    </lineage>
</organism>
<keyword evidence="1" id="KW-1133">Transmembrane helix</keyword>
<dbReference type="RefSeq" id="XP_002671368.1">
    <property type="nucleotide sequence ID" value="XM_002671322.1"/>
</dbReference>
<dbReference type="Gene3D" id="2.60.220.50">
    <property type="match status" value="1"/>
</dbReference>
<dbReference type="VEuPathDB" id="AmoebaDB:NAEGRDRAFT_73637"/>
<feature type="transmembrane region" description="Helical" evidence="1">
    <location>
        <begin position="1150"/>
        <end position="1170"/>
    </location>
</feature>
<evidence type="ECO:0000313" key="3">
    <source>
        <dbReference type="Proteomes" id="UP000006671"/>
    </source>
</evidence>
<dbReference type="InParanoid" id="D2VX67"/>
<keyword evidence="1" id="KW-0472">Membrane</keyword>
<sequence length="1228" mass="139521">MSSSIPKRIHSSMQFGKGIWHMIVSWIHLVLILSTMLCVSNAVKSSYIHDIQVNSYFFKSFGVQQKNISNIYHHYYHALEDTVTTGRFFVNANEQSSLNNLTIYMNNVAIHSQQLVSVSSHEEIIFNASATGFSNNERNYFWKISNGNSLLSLLTSNPLTHSITRGLLLKVNTNDLLPSIPYNFDFIGEYNSSNSNITMEYISFSFSVERLPKSNVIAQINGGLYEEYLPIYSYNTRSNLYPKESDFGSIIQSDGSLQLFSTSYDPENLPLVDFVKESFIWSCFYIKGHSYKLSGKSQLKSDISSSVLLPCTFETPVNTFESNYNIPTENLEYFNTYVICLDYSVGSRSDTTFIILRTLNANEYWAVRIFPSIDTTFMDPTKAIVLSGEIFPGGVLLSGVTSLKWEWTVSYLGREDQQETPTIVKTSSNSVLYLEPRTLLSNEKAYSSSPNIYEFSVKAIINQIYIVNSTFRRKVASKQQDSIIDSSSISIYPLLDGFNRPLLDKFVIEFPGITSSSVSAIYEIYYSIEGDTMKLLTTSTHMNKLTTWLPYSHTNQVDIHIFLQINDPSKESYNFRYWIGTRNIKLNNTSTDHNYLKATKSKIQNIQQQVIDILPNITDLMKKNNVTVFEPKIIQDIYLDLDKLCTTLNEYAAFNNSDEEGIIREQIASAAISAREQLKTLNSSNTFALSLFDLFRMDINLIQLISSLTKKPSHLSSRSISLIVDSLLHPLLVNFLKERNLFITRTIDVIDMRPTSEVNNPKVEFSSLFSTYSNSFLTILDSLLSTANANTIIVKSQVLAGFCQKWIHQLSIRLLEESAPSTAVTITNNNVEISYKRDLLSSLIGAGFGEGASVSVDYSNDTREWKVNNNLLLIQLPPEIRQQSLFISDIELNSDEIIHSNTERSTLANSLDASIISPLPLNITDQFVGFKIVTFKNTEGNSKILGNVMISVELLYNQQSLKLRNLKSPIEMVFFADQSVYLPTYLWMGGGCHFWNETTEEWSKEGCTTVASYSFLGNSKPKDSLITDDSNPGLNRIYCSCNHTTLFAVLKANTSDVELIQDFTNKVWGDITSCILILIFSVGQAIFLLSIRTPHNISLKFRGFIPFFGILVLILEALINLTRDGMIMNIFLTGVEIPFMDTIDGALRTVIDPLYCAMLVLYMLNIWQYYHKERFQFLMKKYQEKDEKYSIRRYVKFTSRSYLVMPCLTLYAAQLFNKGLLNYIECNS</sequence>
<feature type="transmembrane region" description="Helical" evidence="1">
    <location>
        <begin position="1103"/>
        <end position="1122"/>
    </location>
</feature>
<keyword evidence="3" id="KW-1185">Reference proteome</keyword>